<keyword evidence="1 3" id="KW-0807">Transducer</keyword>
<dbReference type="Gene3D" id="1.10.287.950">
    <property type="entry name" value="Methyl-accepting chemotaxis protein"/>
    <property type="match status" value="1"/>
</dbReference>
<feature type="domain" description="Methyl-accepting transducer" evidence="5">
    <location>
        <begin position="271"/>
        <end position="507"/>
    </location>
</feature>
<keyword evidence="4" id="KW-0472">Membrane</keyword>
<evidence type="ECO:0000259" key="6">
    <source>
        <dbReference type="PROSITE" id="PS50885"/>
    </source>
</evidence>
<name>A0ABY0NPM1_9HYPH</name>
<evidence type="ECO:0000256" key="4">
    <source>
        <dbReference type="SAM" id="Phobius"/>
    </source>
</evidence>
<dbReference type="Pfam" id="PF00672">
    <property type="entry name" value="HAMP"/>
    <property type="match status" value="1"/>
</dbReference>
<reference evidence="7 8" key="1">
    <citation type="submission" date="2016-10" db="EMBL/GenBank/DDBJ databases">
        <authorList>
            <person name="Varghese N."/>
            <person name="Submissions S."/>
        </authorList>
    </citation>
    <scope>NUCLEOTIDE SEQUENCE [LARGE SCALE GENOMIC DNA]</scope>
    <source>
        <strain evidence="7 8">DSM 26672</strain>
    </source>
</reference>
<comment type="similarity">
    <text evidence="2">Belongs to the methyl-accepting chemotaxis (MCP) protein family.</text>
</comment>
<dbReference type="RefSeq" id="WP_091856390.1">
    <property type="nucleotide sequence ID" value="NZ_FNBZ01000002.1"/>
</dbReference>
<sequence>MKSLTIRRRILISFAAILAVMTAMAGASYLWFLQAQRQAIEVEAKTIPGLDISAQLLASWTETRGLIREFVLADTPEEKRQVAEAVAANREAMRGLLRSYDAAVTTAEDRKNHTLFKDLFDQFTAAADPIIAAGRLSGANEPALNQSATAKRDLDPIAARIQSVAKAMIAFNKAEADASTRKIVAIVEAAELGLIVCFVIAFILAILCGYLLFRAVTVPLGKLLGIVDTMRRGDFSERLTLARRDEFSTVADGVNAMADDLAGLIGQIQKSSIQVNTSITEVAATSKEQQATANEIAATTTEIGATAKEISATSNELAHTMDEVSAVAEQTATLANGGQAGLARMESTMRQVMEAAGAINAKLAILSEKAGNINQVVTTITKVADQTNLLSLNAAIEAEKAGQYGRGFAVVATEIRRLADQTAVSTYDIEQMVKDIQSAVAAGVMGMDKFSEEVRRGMQEVQQVGGQLSEIIEQVQGLVPRFEGANEGMQAQATGAGQISEALSQLSEAAQQTVESLQQSTLAIDELNQVSNGLRSSISRFKLRA</sequence>
<keyword evidence="4" id="KW-0812">Transmembrane</keyword>
<dbReference type="PANTHER" id="PTHR32089">
    <property type="entry name" value="METHYL-ACCEPTING CHEMOTAXIS PROTEIN MCPB"/>
    <property type="match status" value="1"/>
</dbReference>
<dbReference type="Pfam" id="PF00015">
    <property type="entry name" value="MCPsignal"/>
    <property type="match status" value="1"/>
</dbReference>
<dbReference type="SMART" id="SM00304">
    <property type="entry name" value="HAMP"/>
    <property type="match status" value="1"/>
</dbReference>
<feature type="transmembrane region" description="Helical" evidence="4">
    <location>
        <begin position="192"/>
        <end position="213"/>
    </location>
</feature>
<dbReference type="InterPro" id="IPR004090">
    <property type="entry name" value="Chemotax_Me-accpt_rcpt"/>
</dbReference>
<dbReference type="InterPro" id="IPR003660">
    <property type="entry name" value="HAMP_dom"/>
</dbReference>
<dbReference type="CDD" id="cd06225">
    <property type="entry name" value="HAMP"/>
    <property type="match status" value="1"/>
</dbReference>
<evidence type="ECO:0000313" key="7">
    <source>
        <dbReference type="EMBL" id="SDF89162.1"/>
    </source>
</evidence>
<comment type="caution">
    <text evidence="7">The sequence shown here is derived from an EMBL/GenBank/DDBJ whole genome shotgun (WGS) entry which is preliminary data.</text>
</comment>
<dbReference type="EMBL" id="FNBZ01000002">
    <property type="protein sequence ID" value="SDF89162.1"/>
    <property type="molecule type" value="Genomic_DNA"/>
</dbReference>
<dbReference type="PANTHER" id="PTHR32089:SF120">
    <property type="entry name" value="METHYL-ACCEPTING CHEMOTAXIS PROTEIN TLPQ"/>
    <property type="match status" value="1"/>
</dbReference>
<keyword evidence="8" id="KW-1185">Reference proteome</keyword>
<dbReference type="Proteomes" id="UP000199468">
    <property type="component" value="Unassembled WGS sequence"/>
</dbReference>
<gene>
    <name evidence="7" type="ORF">SAMN05421844_102282</name>
</gene>
<dbReference type="PRINTS" id="PR00260">
    <property type="entry name" value="CHEMTRNSDUCR"/>
</dbReference>
<accession>A0ABY0NPM1</accession>
<feature type="domain" description="HAMP" evidence="6">
    <location>
        <begin position="214"/>
        <end position="266"/>
    </location>
</feature>
<organism evidence="7 8">
    <name type="scientific">Bosea robiniae</name>
    <dbReference type="NCBI Taxonomy" id="1036780"/>
    <lineage>
        <taxon>Bacteria</taxon>
        <taxon>Pseudomonadati</taxon>
        <taxon>Pseudomonadota</taxon>
        <taxon>Alphaproteobacteria</taxon>
        <taxon>Hyphomicrobiales</taxon>
        <taxon>Boseaceae</taxon>
        <taxon>Bosea</taxon>
    </lineage>
</organism>
<keyword evidence="4" id="KW-1133">Transmembrane helix</keyword>
<evidence type="ECO:0000313" key="8">
    <source>
        <dbReference type="Proteomes" id="UP000199468"/>
    </source>
</evidence>
<dbReference type="SUPFAM" id="SSF58104">
    <property type="entry name" value="Methyl-accepting chemotaxis protein (MCP) signaling domain"/>
    <property type="match status" value="1"/>
</dbReference>
<dbReference type="SMART" id="SM00283">
    <property type="entry name" value="MA"/>
    <property type="match status" value="1"/>
</dbReference>
<evidence type="ECO:0000256" key="2">
    <source>
        <dbReference type="ARBA" id="ARBA00029447"/>
    </source>
</evidence>
<dbReference type="PROSITE" id="PS50111">
    <property type="entry name" value="CHEMOTAXIS_TRANSDUC_2"/>
    <property type="match status" value="1"/>
</dbReference>
<dbReference type="Pfam" id="PF12729">
    <property type="entry name" value="4HB_MCP_1"/>
    <property type="match status" value="1"/>
</dbReference>
<dbReference type="InterPro" id="IPR024478">
    <property type="entry name" value="HlyB_4HB_MCP"/>
</dbReference>
<dbReference type="PROSITE" id="PS50885">
    <property type="entry name" value="HAMP"/>
    <property type="match status" value="1"/>
</dbReference>
<evidence type="ECO:0000259" key="5">
    <source>
        <dbReference type="PROSITE" id="PS50111"/>
    </source>
</evidence>
<evidence type="ECO:0000256" key="3">
    <source>
        <dbReference type="PROSITE-ProRule" id="PRU00284"/>
    </source>
</evidence>
<evidence type="ECO:0000256" key="1">
    <source>
        <dbReference type="ARBA" id="ARBA00023224"/>
    </source>
</evidence>
<protein>
    <submittedName>
        <fullName evidence="7">Methyl-accepting chemotaxis protein WspA</fullName>
    </submittedName>
</protein>
<dbReference type="InterPro" id="IPR004089">
    <property type="entry name" value="MCPsignal_dom"/>
</dbReference>
<proteinExistence type="inferred from homology"/>